<keyword evidence="2" id="KW-1185">Reference proteome</keyword>
<name>A0A3P7NSD1_DIBLA</name>
<evidence type="ECO:0000313" key="2">
    <source>
        <dbReference type="Proteomes" id="UP000281553"/>
    </source>
</evidence>
<proteinExistence type="predicted"/>
<feature type="non-terminal residue" evidence="1">
    <location>
        <position position="129"/>
    </location>
</feature>
<dbReference type="OrthoDB" id="21502at2759"/>
<accession>A0A3P7NSD1</accession>
<dbReference type="AlphaFoldDB" id="A0A3P7NSD1"/>
<reference evidence="1 2" key="1">
    <citation type="submission" date="2018-11" db="EMBL/GenBank/DDBJ databases">
        <authorList>
            <consortium name="Pathogen Informatics"/>
        </authorList>
    </citation>
    <scope>NUCLEOTIDE SEQUENCE [LARGE SCALE GENOMIC DNA]</scope>
</reference>
<evidence type="ECO:0000313" key="1">
    <source>
        <dbReference type="EMBL" id="VDN45815.1"/>
    </source>
</evidence>
<protein>
    <submittedName>
        <fullName evidence="1">Uncharacterized protein</fullName>
    </submittedName>
</protein>
<dbReference type="EMBL" id="UYRU01119201">
    <property type="protein sequence ID" value="VDN45815.1"/>
    <property type="molecule type" value="Genomic_DNA"/>
</dbReference>
<organism evidence="1 2">
    <name type="scientific">Dibothriocephalus latus</name>
    <name type="common">Fish tapeworm</name>
    <name type="synonym">Diphyllobothrium latum</name>
    <dbReference type="NCBI Taxonomy" id="60516"/>
    <lineage>
        <taxon>Eukaryota</taxon>
        <taxon>Metazoa</taxon>
        <taxon>Spiralia</taxon>
        <taxon>Lophotrochozoa</taxon>
        <taxon>Platyhelminthes</taxon>
        <taxon>Cestoda</taxon>
        <taxon>Eucestoda</taxon>
        <taxon>Diphyllobothriidea</taxon>
        <taxon>Diphyllobothriidae</taxon>
        <taxon>Dibothriocephalus</taxon>
    </lineage>
</organism>
<sequence length="129" mass="13714">MAWRPLDPLPSIEDAQLGIILPASLPTSGLPPLATHSLLFSWLLSKLGRYRTLVLPSRPTALDLSSLSALIAVGMPLPALEALRLPTLNVCTVSAGTLQDEDDDKPEPSSGRVHVLCLALPTCHATLAY</sequence>
<dbReference type="Proteomes" id="UP000281553">
    <property type="component" value="Unassembled WGS sequence"/>
</dbReference>
<gene>
    <name evidence="1" type="ORF">DILT_LOCUS19715</name>
</gene>